<evidence type="ECO:0000256" key="7">
    <source>
        <dbReference type="ARBA" id="ARBA00023136"/>
    </source>
</evidence>
<evidence type="ECO:0000313" key="11">
    <source>
        <dbReference type="Proteomes" id="UP000092839"/>
    </source>
</evidence>
<feature type="transmembrane region" description="Helical" evidence="8">
    <location>
        <begin position="154"/>
        <end position="174"/>
    </location>
</feature>
<accession>A0A1B1UEG4</accession>
<comment type="similarity">
    <text evidence="2">Belongs to the AAE transporter (TC 2.A.81) family.</text>
</comment>
<name>A0A1B1UEG4_9BRAD</name>
<evidence type="ECO:0000256" key="8">
    <source>
        <dbReference type="SAM" id="Phobius"/>
    </source>
</evidence>
<dbReference type="NCBIfam" id="TIGR01625">
    <property type="entry name" value="YidE_YbjL_dupl"/>
    <property type="match status" value="1"/>
</dbReference>
<feature type="transmembrane region" description="Helical" evidence="8">
    <location>
        <begin position="35"/>
        <end position="53"/>
    </location>
</feature>
<feature type="transmembrane region" description="Helical" evidence="8">
    <location>
        <begin position="95"/>
        <end position="115"/>
    </location>
</feature>
<evidence type="ECO:0000256" key="5">
    <source>
        <dbReference type="ARBA" id="ARBA00022692"/>
    </source>
</evidence>
<evidence type="ECO:0000256" key="1">
    <source>
        <dbReference type="ARBA" id="ARBA00004651"/>
    </source>
</evidence>
<dbReference type="SUPFAM" id="SSF116726">
    <property type="entry name" value="TrkA C-terminal domain-like"/>
    <property type="match status" value="2"/>
</dbReference>
<proteinExistence type="inferred from homology"/>
<gene>
    <name evidence="10" type="ORF">LMTR13_14305</name>
</gene>
<dbReference type="InterPro" id="IPR006037">
    <property type="entry name" value="RCK_C"/>
</dbReference>
<dbReference type="PROSITE" id="PS51202">
    <property type="entry name" value="RCK_C"/>
    <property type="match status" value="2"/>
</dbReference>
<keyword evidence="4" id="KW-1003">Cell membrane</keyword>
<evidence type="ECO:0000259" key="9">
    <source>
        <dbReference type="PROSITE" id="PS51202"/>
    </source>
</evidence>
<dbReference type="OrthoDB" id="5166626at2"/>
<evidence type="ECO:0000256" key="4">
    <source>
        <dbReference type="ARBA" id="ARBA00022475"/>
    </source>
</evidence>
<dbReference type="RefSeq" id="WP_065728435.1">
    <property type="nucleotide sequence ID" value="NZ_CP016428.1"/>
</dbReference>
<feature type="domain" description="RCK C-terminal" evidence="9">
    <location>
        <begin position="175"/>
        <end position="257"/>
    </location>
</feature>
<dbReference type="KEGG" id="bic:LMTR13_14305"/>
<keyword evidence="11" id="KW-1185">Reference proteome</keyword>
<evidence type="ECO:0000313" key="10">
    <source>
        <dbReference type="EMBL" id="ANW01167.1"/>
    </source>
</evidence>
<feature type="transmembrane region" description="Helical" evidence="8">
    <location>
        <begin position="374"/>
        <end position="393"/>
    </location>
</feature>
<evidence type="ECO:0000256" key="6">
    <source>
        <dbReference type="ARBA" id="ARBA00022989"/>
    </source>
</evidence>
<reference evidence="10 11" key="1">
    <citation type="submission" date="2016-07" db="EMBL/GenBank/DDBJ databases">
        <title>Complete genome sequence of Bradyrhizobium icense LMTR 13T, a potential inoculant strain isolated from lima bean (Phaseolus lunatus) in Peru.</title>
        <authorList>
            <person name="Ormeno-Orrillo E."/>
            <person name="Duran D."/>
            <person name="Rogel M.A."/>
            <person name="Rey L."/>
            <person name="Imperial J."/>
            <person name="Ruiz-Argueso T."/>
            <person name="Martinez-Romero E."/>
        </authorList>
    </citation>
    <scope>NUCLEOTIDE SEQUENCE [LARGE SCALE GENOMIC DNA]</scope>
    <source>
        <strain evidence="10 11">LMTR 13</strain>
    </source>
</reference>
<dbReference type="InterPro" id="IPR050144">
    <property type="entry name" value="AAE_transporter"/>
</dbReference>
<feature type="transmembrane region" description="Helical" evidence="8">
    <location>
        <begin position="413"/>
        <end position="431"/>
    </location>
</feature>
<keyword evidence="6 8" id="KW-1133">Transmembrane helix</keyword>
<dbReference type="PANTHER" id="PTHR30445">
    <property type="entry name" value="K(+)_H(+) ANTIPORTER SUBUNIT KHTT"/>
    <property type="match status" value="1"/>
</dbReference>
<feature type="transmembrane region" description="Helical" evidence="8">
    <location>
        <begin position="12"/>
        <end position="28"/>
    </location>
</feature>
<protein>
    <submittedName>
        <fullName evidence="10">YidE/YbjL duplication</fullName>
    </submittedName>
</protein>
<dbReference type="GO" id="GO:0005886">
    <property type="term" value="C:plasma membrane"/>
    <property type="evidence" value="ECO:0007669"/>
    <property type="project" value="UniProtKB-SubCell"/>
</dbReference>
<dbReference type="InterPro" id="IPR036721">
    <property type="entry name" value="RCK_C_sf"/>
</dbReference>
<sequence length="533" mass="55813">MLDLARDIIGSQPILTAFLAIGVGYLVGQISIGGFSLGVGAVLFVGLAIGAFAPKAQIIGPIGLTGLIMFLYGIGILYGRQFFEGMVGAGQKYNFLALIACLAGLGVALALGQLFGIKIGHTLGLYAGSMTSTATLQAALDVTQTKDPSIGYSIGYPFGVIGPILCIYFMTRLVQPKFPAKTQRFHMGEISIGPNFAGRTLDELSKQALSYVQVTMVRKAGQNIVPAGDTVLSAGDALLVVGESRDAISRAAAKLGKLEPGRLASDRADLDYIRVFVGKASVVGIPLSSLPMPSGFPTHLLHVRRYDADLVPSPDLMLEFGDRVGVLTPPDRKEDIRKHFGDTVKATAEFSYVSLGLGMVMGVLLGLIPIPIPGVGVVTLGIGGGPLIVALILGKLRRTGPMLWTMPLPANIVLRNFGLAMFLATVGVNAGQPFVRTVAESGFTMLFIGAAVLLTTVAIVLLVGHYLMRIPYDDLVGIASGATGNPAILVYSTKMAPTERPDIGYAMIFPSMTLVKVIAVQIIGLLAIGSTGG</sequence>
<dbReference type="EMBL" id="CP016428">
    <property type="protein sequence ID" value="ANW01167.1"/>
    <property type="molecule type" value="Genomic_DNA"/>
</dbReference>
<dbReference type="PANTHER" id="PTHR30445:SF3">
    <property type="entry name" value="TRANSPORT PROTEIN YIDE-RELATED"/>
    <property type="match status" value="1"/>
</dbReference>
<dbReference type="Gene3D" id="3.30.70.1450">
    <property type="entry name" value="Regulator of K+ conductance, C-terminal domain"/>
    <property type="match status" value="1"/>
</dbReference>
<keyword evidence="5 8" id="KW-0812">Transmembrane</keyword>
<feature type="transmembrane region" description="Helical" evidence="8">
    <location>
        <begin position="350"/>
        <end position="368"/>
    </location>
</feature>
<dbReference type="Pfam" id="PF06826">
    <property type="entry name" value="Asp-Al_Ex"/>
    <property type="match status" value="2"/>
</dbReference>
<dbReference type="Proteomes" id="UP000092839">
    <property type="component" value="Chromosome"/>
</dbReference>
<dbReference type="STRING" id="1274631.LMTR13_14305"/>
<comment type="subcellular location">
    <subcellularLocation>
        <location evidence="1">Cell membrane</location>
        <topology evidence="1">Multi-pass membrane protein</topology>
    </subcellularLocation>
</comment>
<keyword evidence="7 8" id="KW-0472">Membrane</keyword>
<keyword evidence="3" id="KW-0813">Transport</keyword>
<organism evidence="10 11">
    <name type="scientific">Bradyrhizobium icense</name>
    <dbReference type="NCBI Taxonomy" id="1274631"/>
    <lineage>
        <taxon>Bacteria</taxon>
        <taxon>Pseudomonadati</taxon>
        <taxon>Pseudomonadota</taxon>
        <taxon>Alphaproteobacteria</taxon>
        <taxon>Hyphomicrobiales</taxon>
        <taxon>Nitrobacteraceae</taxon>
        <taxon>Bradyrhizobium</taxon>
    </lineage>
</organism>
<feature type="transmembrane region" description="Helical" evidence="8">
    <location>
        <begin position="443"/>
        <end position="463"/>
    </location>
</feature>
<evidence type="ECO:0000256" key="2">
    <source>
        <dbReference type="ARBA" id="ARBA00009854"/>
    </source>
</evidence>
<dbReference type="AlphaFoldDB" id="A0A1B1UEG4"/>
<feature type="transmembrane region" description="Helical" evidence="8">
    <location>
        <begin position="59"/>
        <end position="83"/>
    </location>
</feature>
<dbReference type="GO" id="GO:0006813">
    <property type="term" value="P:potassium ion transport"/>
    <property type="evidence" value="ECO:0007669"/>
    <property type="project" value="InterPro"/>
</dbReference>
<dbReference type="GO" id="GO:0008324">
    <property type="term" value="F:monoatomic cation transmembrane transporter activity"/>
    <property type="evidence" value="ECO:0007669"/>
    <property type="project" value="InterPro"/>
</dbReference>
<dbReference type="Pfam" id="PF02080">
    <property type="entry name" value="TrkA_C"/>
    <property type="match status" value="2"/>
</dbReference>
<feature type="domain" description="RCK C-terminal" evidence="9">
    <location>
        <begin position="258"/>
        <end position="342"/>
    </location>
</feature>
<evidence type="ECO:0000256" key="3">
    <source>
        <dbReference type="ARBA" id="ARBA00022448"/>
    </source>
</evidence>
<dbReference type="InterPro" id="IPR006512">
    <property type="entry name" value="YidE_YbjL"/>
</dbReference>
<feature type="transmembrane region" description="Helical" evidence="8">
    <location>
        <begin position="505"/>
        <end position="528"/>
    </location>
</feature>